<dbReference type="SUPFAM" id="SSF46565">
    <property type="entry name" value="Chaperone J-domain"/>
    <property type="match status" value="1"/>
</dbReference>
<dbReference type="InterPro" id="IPR036875">
    <property type="entry name" value="Znf_CCHC_sf"/>
</dbReference>
<keyword evidence="2 4" id="KW-0802">TPR repeat</keyword>
<dbReference type="PANTHER" id="PTHR44200:SF1">
    <property type="entry name" value="DNAJ HOMOLOG SUBFAMILY C MEMBER 7"/>
    <property type="match status" value="1"/>
</dbReference>
<dbReference type="Proteomes" id="UP000828390">
    <property type="component" value="Unassembled WGS sequence"/>
</dbReference>
<dbReference type="PROSITE" id="PS50076">
    <property type="entry name" value="DNAJ_2"/>
    <property type="match status" value="1"/>
</dbReference>
<dbReference type="PROSITE" id="PS50005">
    <property type="entry name" value="TPR"/>
    <property type="match status" value="5"/>
</dbReference>
<dbReference type="Pfam" id="PF00226">
    <property type="entry name" value="DnaJ"/>
    <property type="match status" value="1"/>
</dbReference>
<name>A0A9D4IXL7_DREPO</name>
<evidence type="ECO:0000313" key="9">
    <source>
        <dbReference type="Proteomes" id="UP000828390"/>
    </source>
</evidence>
<keyword evidence="1" id="KW-0677">Repeat</keyword>
<dbReference type="Gene3D" id="1.10.287.110">
    <property type="entry name" value="DnaJ domain"/>
    <property type="match status" value="1"/>
</dbReference>
<accession>A0A9D4IXL7</accession>
<dbReference type="Pfam" id="PF00515">
    <property type="entry name" value="TPR_1"/>
    <property type="match status" value="1"/>
</dbReference>
<dbReference type="InterPro" id="IPR052758">
    <property type="entry name" value="SRC_co-chaperone"/>
</dbReference>
<evidence type="ECO:0000256" key="1">
    <source>
        <dbReference type="ARBA" id="ARBA00022737"/>
    </source>
</evidence>
<dbReference type="PROSITE" id="PS50158">
    <property type="entry name" value="ZF_CCHC"/>
    <property type="match status" value="4"/>
</dbReference>
<evidence type="ECO:0000313" key="8">
    <source>
        <dbReference type="EMBL" id="KAH3788539.1"/>
    </source>
</evidence>
<dbReference type="InterPro" id="IPR036869">
    <property type="entry name" value="J_dom_sf"/>
</dbReference>
<dbReference type="SMART" id="SM00271">
    <property type="entry name" value="DnaJ"/>
    <property type="match status" value="1"/>
</dbReference>
<feature type="repeat" description="TPR" evidence="4">
    <location>
        <begin position="279"/>
        <end position="312"/>
    </location>
</feature>
<dbReference type="EMBL" id="JAIWYP010000008">
    <property type="protein sequence ID" value="KAH3788539.1"/>
    <property type="molecule type" value="Genomic_DNA"/>
</dbReference>
<feature type="repeat" description="TPR" evidence="4">
    <location>
        <begin position="369"/>
        <end position="402"/>
    </location>
</feature>
<feature type="domain" description="CCHC-type" evidence="7">
    <location>
        <begin position="63"/>
        <end position="80"/>
    </location>
</feature>
<evidence type="ECO:0000256" key="3">
    <source>
        <dbReference type="PROSITE-ProRule" id="PRU00047"/>
    </source>
</evidence>
<feature type="domain" description="J" evidence="6">
    <location>
        <begin position="468"/>
        <end position="538"/>
    </location>
</feature>
<dbReference type="InterPro" id="IPR019734">
    <property type="entry name" value="TPR_rpt"/>
</dbReference>
<reference evidence="8" key="2">
    <citation type="submission" date="2020-11" db="EMBL/GenBank/DDBJ databases">
        <authorList>
            <person name="McCartney M.A."/>
            <person name="Auch B."/>
            <person name="Kono T."/>
            <person name="Mallez S."/>
            <person name="Becker A."/>
            <person name="Gohl D.M."/>
            <person name="Silverstein K.A.T."/>
            <person name="Koren S."/>
            <person name="Bechman K.B."/>
            <person name="Herman A."/>
            <person name="Abrahante J.E."/>
            <person name="Garbe J."/>
        </authorList>
    </citation>
    <scope>NUCLEOTIDE SEQUENCE</scope>
    <source>
        <strain evidence="8">Duluth1</strain>
        <tissue evidence="8">Whole animal</tissue>
    </source>
</reference>
<reference evidence="8" key="1">
    <citation type="journal article" date="2019" name="bioRxiv">
        <title>The Genome of the Zebra Mussel, Dreissena polymorpha: A Resource for Invasive Species Research.</title>
        <authorList>
            <person name="McCartney M.A."/>
            <person name="Auch B."/>
            <person name="Kono T."/>
            <person name="Mallez S."/>
            <person name="Zhang Y."/>
            <person name="Obille A."/>
            <person name="Becker A."/>
            <person name="Abrahante J.E."/>
            <person name="Garbe J."/>
            <person name="Badalamenti J.P."/>
            <person name="Herman A."/>
            <person name="Mangelson H."/>
            <person name="Liachko I."/>
            <person name="Sullivan S."/>
            <person name="Sone E.D."/>
            <person name="Koren S."/>
            <person name="Silverstein K.A.T."/>
            <person name="Beckman K.B."/>
            <person name="Gohl D.M."/>
        </authorList>
    </citation>
    <scope>NUCLEOTIDE SEQUENCE</scope>
    <source>
        <strain evidence="8">Duluth1</strain>
        <tissue evidence="8">Whole animal</tissue>
    </source>
</reference>
<dbReference type="Pfam" id="PF00098">
    <property type="entry name" value="zf-CCHC"/>
    <property type="match status" value="4"/>
</dbReference>
<feature type="repeat" description="TPR" evidence="4">
    <location>
        <begin position="245"/>
        <end position="278"/>
    </location>
</feature>
<feature type="repeat" description="TPR" evidence="4">
    <location>
        <begin position="211"/>
        <end position="244"/>
    </location>
</feature>
<organism evidence="8 9">
    <name type="scientific">Dreissena polymorpha</name>
    <name type="common">Zebra mussel</name>
    <name type="synonym">Mytilus polymorpha</name>
    <dbReference type="NCBI Taxonomy" id="45954"/>
    <lineage>
        <taxon>Eukaryota</taxon>
        <taxon>Metazoa</taxon>
        <taxon>Spiralia</taxon>
        <taxon>Lophotrochozoa</taxon>
        <taxon>Mollusca</taxon>
        <taxon>Bivalvia</taxon>
        <taxon>Autobranchia</taxon>
        <taxon>Heteroconchia</taxon>
        <taxon>Euheterodonta</taxon>
        <taxon>Imparidentia</taxon>
        <taxon>Neoheterodontei</taxon>
        <taxon>Myida</taxon>
        <taxon>Dreissenoidea</taxon>
        <taxon>Dreissenidae</taxon>
        <taxon>Dreissena</taxon>
    </lineage>
</organism>
<dbReference type="InterPro" id="IPR013105">
    <property type="entry name" value="TPR_2"/>
</dbReference>
<feature type="domain" description="CCHC-type" evidence="7">
    <location>
        <begin position="139"/>
        <end position="154"/>
    </location>
</feature>
<dbReference type="Pfam" id="PF07719">
    <property type="entry name" value="TPR_2"/>
    <property type="match status" value="1"/>
</dbReference>
<dbReference type="PRINTS" id="PR00625">
    <property type="entry name" value="JDOMAIN"/>
</dbReference>
<keyword evidence="3" id="KW-0863">Zinc-finger</keyword>
<dbReference type="GO" id="GO:0008270">
    <property type="term" value="F:zinc ion binding"/>
    <property type="evidence" value="ECO:0007669"/>
    <property type="project" value="UniProtKB-KW"/>
</dbReference>
<sequence>MSEKWYSLTITVQLELRNFMMADDWFFQHDESRDRGRPTAKTCFRCGKEGHIARHCPTCKDTRRCYNCSEEGHISRDCTNKRRTKQDCYSRKNDSPGIECYSCYERGHISRNCPQKRKCDKKEDRESSRKKTDSSGIECYNCYELGHISRNCPQKRNCDKKEDRESSRKKTASPEVECYNCYERSHVSRNRPQTQTCDKKEDIESSIKRNAEELKERGNKYYQEKNYGEAIKCYAAAIKLSPNCSKYYGNRSACYMKMNNYTEALGDAKESVRIDPKFIKGYLRIAKCHMQLGDPTAAIIAYRKVLQLEPYNDEAEDGLQMATRQNVTNTVLAMKEEGNRSFQARNYKKAYTIYTEALTIDVDDKIIKSQLFMNRGTACKMIGKENEAIADFTKAIKLDDSYLKAYFRRANCYMEMKKYQEAVNDYEKVCQMDCTSENKRLLEEAQSALKKSRNKDSGKESSKDNSKDYYKILNVSRCATDDEIKKAYKKKALSHHPDRHSHVTVDVRKNEEIKFKEVGEAFAVLSCPTKRMQYNLQYDLEHSRDFRENNARDRYDPVFDFVFGGRRQSQHFPFGGGGSTYTGGFPTWETQV</sequence>
<dbReference type="SMART" id="SM00343">
    <property type="entry name" value="ZnF_C2HC"/>
    <property type="match status" value="5"/>
</dbReference>
<evidence type="ECO:0000256" key="5">
    <source>
        <dbReference type="SAM" id="MobiDB-lite"/>
    </source>
</evidence>
<comment type="caution">
    <text evidence="8">The sequence shown here is derived from an EMBL/GenBank/DDBJ whole genome shotgun (WGS) entry which is preliminary data.</text>
</comment>
<dbReference type="Gene3D" id="1.25.40.10">
    <property type="entry name" value="Tetratricopeptide repeat domain"/>
    <property type="match status" value="2"/>
</dbReference>
<evidence type="ECO:0000259" key="7">
    <source>
        <dbReference type="PROSITE" id="PS50158"/>
    </source>
</evidence>
<keyword evidence="9" id="KW-1185">Reference proteome</keyword>
<dbReference type="SUPFAM" id="SSF48452">
    <property type="entry name" value="TPR-like"/>
    <property type="match status" value="1"/>
</dbReference>
<dbReference type="InterPro" id="IPR001623">
    <property type="entry name" value="DnaJ_domain"/>
</dbReference>
<proteinExistence type="predicted"/>
<protein>
    <submittedName>
        <fullName evidence="8">Uncharacterized protein</fullName>
    </submittedName>
</protein>
<dbReference type="PANTHER" id="PTHR44200">
    <property type="entry name" value="DNAJ HOMOLOG SUBFAMILY C MEMBER 7"/>
    <property type="match status" value="1"/>
</dbReference>
<feature type="domain" description="CCHC-type" evidence="7">
    <location>
        <begin position="100"/>
        <end position="115"/>
    </location>
</feature>
<feature type="domain" description="CCHC-type" evidence="7">
    <location>
        <begin position="43"/>
        <end position="57"/>
    </location>
</feature>
<dbReference type="InterPro" id="IPR001878">
    <property type="entry name" value="Znf_CCHC"/>
</dbReference>
<evidence type="ECO:0000259" key="6">
    <source>
        <dbReference type="PROSITE" id="PS50076"/>
    </source>
</evidence>
<dbReference type="SMART" id="SM00028">
    <property type="entry name" value="TPR"/>
    <property type="match status" value="6"/>
</dbReference>
<feature type="compositionally biased region" description="Basic and acidic residues" evidence="5">
    <location>
        <begin position="454"/>
        <end position="465"/>
    </location>
</feature>
<evidence type="ECO:0000256" key="2">
    <source>
        <dbReference type="ARBA" id="ARBA00022803"/>
    </source>
</evidence>
<dbReference type="Gene3D" id="4.10.60.10">
    <property type="entry name" value="Zinc finger, CCHC-type"/>
    <property type="match status" value="3"/>
</dbReference>
<evidence type="ECO:0000256" key="4">
    <source>
        <dbReference type="PROSITE-ProRule" id="PRU00339"/>
    </source>
</evidence>
<dbReference type="Pfam" id="PF13181">
    <property type="entry name" value="TPR_8"/>
    <property type="match status" value="2"/>
</dbReference>
<keyword evidence="3" id="KW-0862">Zinc</keyword>
<dbReference type="InterPro" id="IPR011990">
    <property type="entry name" value="TPR-like_helical_dom_sf"/>
</dbReference>
<dbReference type="GO" id="GO:0003676">
    <property type="term" value="F:nucleic acid binding"/>
    <property type="evidence" value="ECO:0007669"/>
    <property type="project" value="InterPro"/>
</dbReference>
<dbReference type="CDD" id="cd06257">
    <property type="entry name" value="DnaJ"/>
    <property type="match status" value="1"/>
</dbReference>
<dbReference type="SUPFAM" id="SSF57756">
    <property type="entry name" value="Retrovirus zinc finger-like domains"/>
    <property type="match status" value="3"/>
</dbReference>
<dbReference type="AlphaFoldDB" id="A0A9D4IXL7"/>
<feature type="repeat" description="TPR" evidence="4">
    <location>
        <begin position="403"/>
        <end position="436"/>
    </location>
</feature>
<gene>
    <name evidence="8" type="ORF">DPMN_166684</name>
</gene>
<feature type="region of interest" description="Disordered" evidence="5">
    <location>
        <begin position="446"/>
        <end position="465"/>
    </location>
</feature>
<keyword evidence="3" id="KW-0479">Metal-binding</keyword>